<dbReference type="InterPro" id="IPR001296">
    <property type="entry name" value="Glyco_trans_1"/>
</dbReference>
<keyword evidence="1" id="KW-0808">Transferase</keyword>
<dbReference type="Pfam" id="PF13439">
    <property type="entry name" value="Glyco_transf_4"/>
    <property type="match status" value="1"/>
</dbReference>
<evidence type="ECO:0000256" key="1">
    <source>
        <dbReference type="ARBA" id="ARBA00022679"/>
    </source>
</evidence>
<proteinExistence type="predicted"/>
<dbReference type="EMBL" id="PEWZ01000135">
    <property type="protein sequence ID" value="PIU33646.1"/>
    <property type="molecule type" value="Genomic_DNA"/>
</dbReference>
<accession>A0A2M6YQP4</accession>
<gene>
    <name evidence="4" type="ORF">COT03_02845</name>
</gene>
<comment type="caution">
    <text evidence="4">The sequence shown here is derived from an EMBL/GenBank/DDBJ whole genome shotgun (WGS) entry which is preliminary data.</text>
</comment>
<dbReference type="PANTHER" id="PTHR46401">
    <property type="entry name" value="GLYCOSYLTRANSFERASE WBBK-RELATED"/>
    <property type="match status" value="1"/>
</dbReference>
<organism evidence="4 5">
    <name type="scientific">Candidatus Shapirobacteria bacterium CG07_land_8_20_14_0_80_39_18</name>
    <dbReference type="NCBI Taxonomy" id="1974882"/>
    <lineage>
        <taxon>Bacteria</taxon>
        <taxon>Candidatus Shapironibacteriota</taxon>
    </lineage>
</organism>
<dbReference type="SUPFAM" id="SSF53756">
    <property type="entry name" value="UDP-Glycosyltransferase/glycogen phosphorylase"/>
    <property type="match status" value="1"/>
</dbReference>
<evidence type="ECO:0000259" key="3">
    <source>
        <dbReference type="Pfam" id="PF13439"/>
    </source>
</evidence>
<dbReference type="GO" id="GO:0016757">
    <property type="term" value="F:glycosyltransferase activity"/>
    <property type="evidence" value="ECO:0007669"/>
    <property type="project" value="InterPro"/>
</dbReference>
<dbReference type="Gene3D" id="3.40.50.2000">
    <property type="entry name" value="Glycogen Phosphorylase B"/>
    <property type="match status" value="2"/>
</dbReference>
<evidence type="ECO:0000259" key="2">
    <source>
        <dbReference type="Pfam" id="PF00534"/>
    </source>
</evidence>
<protein>
    <recommendedName>
        <fullName evidence="6">Glycosyltransferase family 1 protein</fullName>
    </recommendedName>
</protein>
<evidence type="ECO:0008006" key="6">
    <source>
        <dbReference type="Google" id="ProtNLM"/>
    </source>
</evidence>
<evidence type="ECO:0000313" key="4">
    <source>
        <dbReference type="EMBL" id="PIU33646.1"/>
    </source>
</evidence>
<evidence type="ECO:0000313" key="5">
    <source>
        <dbReference type="Proteomes" id="UP000229502"/>
    </source>
</evidence>
<name>A0A2M6YQP4_9BACT</name>
<dbReference type="InterPro" id="IPR028098">
    <property type="entry name" value="Glyco_trans_4-like_N"/>
</dbReference>
<sequence length="394" mass="43776">MFKDSEIRIGINIGKTGREDRGITVYTQNILREFGQFGGEYRFVLLHYPNSAPQNKFGISEAEFKSLSFSDKHDPWSTIVCEQLLNPWQQRELGLDVVWHPHNRGQFIVPVGYVLTMHDILPIVKPELAGQYLNRTNKKALYLSRTYSARRADAIITGSEFSKAEIIEHLGVTPDKVVVIHYGIDLDTFKPRGSQSEYERIRKAYSLPDRYLLTTGSYAPHKNIHTLVDAYNQSHLPGKGIGFVAVGPNDATGYRAGYNQLKEHVQSLGLTGKVKLLPSVPIGDLVAIYGGAEIFATASLYEGFGFTPLEAMACGVPVVASNVSAIPEVCGQAALYADPYDALGFAEHLSVLIEDEDMRQRLIKTGLSQVQRYNWQVTASKTLEVLKSVAIARK</sequence>
<dbReference type="CDD" id="cd03809">
    <property type="entry name" value="GT4_MtfB-like"/>
    <property type="match status" value="1"/>
</dbReference>
<dbReference type="Proteomes" id="UP000229502">
    <property type="component" value="Unassembled WGS sequence"/>
</dbReference>
<dbReference type="AlphaFoldDB" id="A0A2M6YQP4"/>
<feature type="domain" description="Glycosyltransferase subfamily 4-like N-terminal" evidence="3">
    <location>
        <begin position="22"/>
        <end position="187"/>
    </location>
</feature>
<feature type="domain" description="Glycosyl transferase family 1" evidence="2">
    <location>
        <begin position="208"/>
        <end position="366"/>
    </location>
</feature>
<dbReference type="Pfam" id="PF00534">
    <property type="entry name" value="Glycos_transf_1"/>
    <property type="match status" value="1"/>
</dbReference>
<reference evidence="5" key="1">
    <citation type="submission" date="2017-09" db="EMBL/GenBank/DDBJ databases">
        <title>Depth-based differentiation of microbial function through sediment-hosted aquifers and enrichment of novel symbionts in the deep terrestrial subsurface.</title>
        <authorList>
            <person name="Probst A.J."/>
            <person name="Ladd B."/>
            <person name="Jarett J.K."/>
            <person name="Geller-Mcgrath D.E."/>
            <person name="Sieber C.M.K."/>
            <person name="Emerson J.B."/>
            <person name="Anantharaman K."/>
            <person name="Thomas B.C."/>
            <person name="Malmstrom R."/>
            <person name="Stieglmeier M."/>
            <person name="Klingl A."/>
            <person name="Woyke T."/>
            <person name="Ryan C.M."/>
            <person name="Banfield J.F."/>
        </authorList>
    </citation>
    <scope>NUCLEOTIDE SEQUENCE [LARGE SCALE GENOMIC DNA]</scope>
</reference>
<dbReference type="PANTHER" id="PTHR46401:SF2">
    <property type="entry name" value="GLYCOSYLTRANSFERASE WBBK-RELATED"/>
    <property type="match status" value="1"/>
</dbReference>
<dbReference type="GO" id="GO:0009103">
    <property type="term" value="P:lipopolysaccharide biosynthetic process"/>
    <property type="evidence" value="ECO:0007669"/>
    <property type="project" value="TreeGrafter"/>
</dbReference>